<keyword evidence="1" id="KW-0812">Transmembrane</keyword>
<evidence type="ECO:0000313" key="2">
    <source>
        <dbReference type="EMBL" id="CAH8389896.1"/>
    </source>
</evidence>
<name>A0ABC8M107_ERUVS</name>
<keyword evidence="1" id="KW-1133">Transmembrane helix</keyword>
<keyword evidence="1" id="KW-0472">Membrane</keyword>
<dbReference type="AlphaFoldDB" id="A0ABC8M107"/>
<dbReference type="Proteomes" id="UP001642260">
    <property type="component" value="Unassembled WGS sequence"/>
</dbReference>
<organism evidence="2 3">
    <name type="scientific">Eruca vesicaria subsp. sativa</name>
    <name type="common">Garden rocket</name>
    <name type="synonym">Eruca sativa</name>
    <dbReference type="NCBI Taxonomy" id="29727"/>
    <lineage>
        <taxon>Eukaryota</taxon>
        <taxon>Viridiplantae</taxon>
        <taxon>Streptophyta</taxon>
        <taxon>Embryophyta</taxon>
        <taxon>Tracheophyta</taxon>
        <taxon>Spermatophyta</taxon>
        <taxon>Magnoliopsida</taxon>
        <taxon>eudicotyledons</taxon>
        <taxon>Gunneridae</taxon>
        <taxon>Pentapetalae</taxon>
        <taxon>rosids</taxon>
        <taxon>malvids</taxon>
        <taxon>Brassicales</taxon>
        <taxon>Brassicaceae</taxon>
        <taxon>Brassiceae</taxon>
        <taxon>Eruca</taxon>
    </lineage>
</organism>
<sequence>MAVTLAEIVTGETDPPPPPLRLSTRNQLKSLFVRHEKLTKEQNSAINVFLLGLMTSLLFYATVFTIIEFFPTRVLHCNVTFYVESISVSPSSSPAATWHVDFLVNHPSSRCLVHYDDDGVYATLGFLNTVVLKTSHTRLSRVRTSFSVDLATVGNQTDDVVAAFSRVLDLELKLSARKKQFYAEGDDYGHIYITCQNLILGYETIKCHSSFKKLKDFC</sequence>
<evidence type="ECO:0008006" key="4">
    <source>
        <dbReference type="Google" id="ProtNLM"/>
    </source>
</evidence>
<dbReference type="EMBL" id="CAKOAT010861820">
    <property type="protein sequence ID" value="CAH8389896.1"/>
    <property type="molecule type" value="Genomic_DNA"/>
</dbReference>
<accession>A0ABC8M107</accession>
<evidence type="ECO:0000256" key="1">
    <source>
        <dbReference type="SAM" id="Phobius"/>
    </source>
</evidence>
<protein>
    <recommendedName>
        <fullName evidence="4">Late embryogenesis abundant protein LEA-2 subgroup domain-containing protein</fullName>
    </recommendedName>
</protein>
<evidence type="ECO:0000313" key="3">
    <source>
        <dbReference type="Proteomes" id="UP001642260"/>
    </source>
</evidence>
<reference evidence="2 3" key="1">
    <citation type="submission" date="2022-03" db="EMBL/GenBank/DDBJ databases">
        <authorList>
            <person name="Macdonald S."/>
            <person name="Ahmed S."/>
            <person name="Newling K."/>
        </authorList>
    </citation>
    <scope>NUCLEOTIDE SEQUENCE [LARGE SCALE GENOMIC DNA]</scope>
</reference>
<proteinExistence type="predicted"/>
<gene>
    <name evidence="2" type="ORF">ERUC_LOCUS42379</name>
</gene>
<feature type="transmembrane region" description="Helical" evidence="1">
    <location>
        <begin position="44"/>
        <end position="67"/>
    </location>
</feature>
<comment type="caution">
    <text evidence="2">The sequence shown here is derived from an EMBL/GenBank/DDBJ whole genome shotgun (WGS) entry which is preliminary data.</text>
</comment>
<keyword evidence="3" id="KW-1185">Reference proteome</keyword>